<organism evidence="1 2">
    <name type="scientific">Candidatus Thiomargarita nelsonii</name>
    <dbReference type="NCBI Taxonomy" id="1003181"/>
    <lineage>
        <taxon>Bacteria</taxon>
        <taxon>Pseudomonadati</taxon>
        <taxon>Pseudomonadota</taxon>
        <taxon>Gammaproteobacteria</taxon>
        <taxon>Thiotrichales</taxon>
        <taxon>Thiotrichaceae</taxon>
        <taxon>Thiomargarita</taxon>
    </lineage>
</organism>
<reference evidence="1 2" key="1">
    <citation type="journal article" date="2016" name="Front. Microbiol.">
        <title>Single-Cell (Meta-)Genomics of a Dimorphic Candidatus Thiomargarita nelsonii Reveals Genomic Plasticity.</title>
        <authorList>
            <person name="Flood B.E."/>
            <person name="Fliss P."/>
            <person name="Jones D.S."/>
            <person name="Dick G.J."/>
            <person name="Jain S."/>
            <person name="Kaster A.K."/>
            <person name="Winkel M."/>
            <person name="Mussmann M."/>
            <person name="Bailey J."/>
        </authorList>
    </citation>
    <scope>NUCLEOTIDE SEQUENCE [LARGE SCALE GENOMIC DNA]</scope>
    <source>
        <strain evidence="1">Hydrate Ridge</strain>
    </source>
</reference>
<dbReference type="Proteomes" id="UP000030428">
    <property type="component" value="Unassembled WGS sequence"/>
</dbReference>
<evidence type="ECO:0000313" key="2">
    <source>
        <dbReference type="Proteomes" id="UP000030428"/>
    </source>
</evidence>
<comment type="caution">
    <text evidence="1">The sequence shown here is derived from an EMBL/GenBank/DDBJ whole genome shotgun (WGS) entry which is preliminary data.</text>
</comment>
<name>A0A0A6PDT9_9GAMM</name>
<gene>
    <name evidence="1" type="ORF">PN36_34635</name>
</gene>
<protein>
    <recommendedName>
        <fullName evidence="3">Prevent-host-death family protein</fullName>
    </recommendedName>
</protein>
<keyword evidence="2" id="KW-1185">Reference proteome</keyword>
<evidence type="ECO:0008006" key="3">
    <source>
        <dbReference type="Google" id="ProtNLM"/>
    </source>
</evidence>
<dbReference type="InterPro" id="IPR005368">
    <property type="entry name" value="UPF0175"/>
</dbReference>
<dbReference type="EMBL" id="JSZA02000389">
    <property type="protein sequence ID" value="KHD08462.1"/>
    <property type="molecule type" value="Genomic_DNA"/>
</dbReference>
<accession>A0A0A6PDT9</accession>
<evidence type="ECO:0000313" key="1">
    <source>
        <dbReference type="EMBL" id="KHD08462.1"/>
    </source>
</evidence>
<dbReference type="Pfam" id="PF03683">
    <property type="entry name" value="UPF0175"/>
    <property type="match status" value="1"/>
</dbReference>
<proteinExistence type="predicted"/>
<dbReference type="AlphaFoldDB" id="A0A0A6PDT9"/>
<sequence length="106" mass="11898">MNTIKTQELKIVPSDLTDSFNNNKYILITHNGKPYGVVLPFNIDLMEQGLISWMALKAFETGDMSLGQLADSLGKNKVETLKMLGQFHIPVADYNLQEDIDAIKKL</sequence>